<gene>
    <name evidence="10" type="ORF">METZ01_LOCUS139438</name>
</gene>
<dbReference type="InterPro" id="IPR017938">
    <property type="entry name" value="Riboflavin_synthase-like_b-brl"/>
</dbReference>
<dbReference type="GO" id="GO:0009231">
    <property type="term" value="P:riboflavin biosynthetic process"/>
    <property type="evidence" value="ECO:0007669"/>
    <property type="project" value="UniProtKB-KW"/>
</dbReference>
<dbReference type="Pfam" id="PF00677">
    <property type="entry name" value="Lum_binding"/>
    <property type="match status" value="2"/>
</dbReference>
<dbReference type="Gene3D" id="2.40.30.20">
    <property type="match status" value="2"/>
</dbReference>
<dbReference type="NCBIfam" id="NF006767">
    <property type="entry name" value="PRK09289.1"/>
    <property type="match status" value="1"/>
</dbReference>
<dbReference type="InterPro" id="IPR001783">
    <property type="entry name" value="Lumazine-bd"/>
</dbReference>
<organism evidence="10">
    <name type="scientific">marine metagenome</name>
    <dbReference type="NCBI Taxonomy" id="408172"/>
    <lineage>
        <taxon>unclassified sequences</taxon>
        <taxon>metagenomes</taxon>
        <taxon>ecological metagenomes</taxon>
    </lineage>
</organism>
<keyword evidence="6" id="KW-0686">Riboflavin biosynthesis</keyword>
<evidence type="ECO:0000256" key="2">
    <source>
        <dbReference type="ARBA" id="ARBA00002803"/>
    </source>
</evidence>
<dbReference type="AlphaFoldDB" id="A0A381ZBU1"/>
<feature type="domain" description="Lumazine-binding" evidence="9">
    <location>
        <begin position="98"/>
        <end position="194"/>
    </location>
</feature>
<evidence type="ECO:0000256" key="5">
    <source>
        <dbReference type="ARBA" id="ARBA00013950"/>
    </source>
</evidence>
<evidence type="ECO:0000256" key="8">
    <source>
        <dbReference type="ARBA" id="ARBA00022737"/>
    </source>
</evidence>
<dbReference type="NCBIfam" id="TIGR00187">
    <property type="entry name" value="ribE"/>
    <property type="match status" value="1"/>
</dbReference>
<evidence type="ECO:0000256" key="1">
    <source>
        <dbReference type="ARBA" id="ARBA00000968"/>
    </source>
</evidence>
<protein>
    <recommendedName>
        <fullName evidence="5">Riboflavin synthase</fullName>
        <ecNumber evidence="4">2.5.1.9</ecNumber>
    </recommendedName>
</protein>
<dbReference type="GO" id="GO:0004746">
    <property type="term" value="F:riboflavin synthase activity"/>
    <property type="evidence" value="ECO:0007669"/>
    <property type="project" value="UniProtKB-EC"/>
</dbReference>
<dbReference type="PIRSF" id="PIRSF000498">
    <property type="entry name" value="Riboflavin_syn_A"/>
    <property type="match status" value="1"/>
</dbReference>
<accession>A0A381ZBU1</accession>
<dbReference type="InterPro" id="IPR026017">
    <property type="entry name" value="Lumazine-bd_dom"/>
</dbReference>
<dbReference type="FunFam" id="2.40.30.20:FF:000004">
    <property type="entry name" value="Riboflavin synthase, alpha subunit"/>
    <property type="match status" value="1"/>
</dbReference>
<comment type="pathway">
    <text evidence="3">Cofactor biosynthesis; riboflavin biosynthesis; riboflavin from 2-hydroxy-3-oxobutyl phosphate and 5-amino-6-(D-ribitylamino)uracil: step 2/2.</text>
</comment>
<keyword evidence="8" id="KW-0677">Repeat</keyword>
<dbReference type="EC" id="2.5.1.9" evidence="4"/>
<dbReference type="PANTHER" id="PTHR21098:SF12">
    <property type="entry name" value="RIBOFLAVIN SYNTHASE"/>
    <property type="match status" value="1"/>
</dbReference>
<evidence type="ECO:0000256" key="4">
    <source>
        <dbReference type="ARBA" id="ARBA00012827"/>
    </source>
</evidence>
<comment type="function">
    <text evidence="2">Catalyzes the dismutation of two molecules of 6,7-dimethyl-8-ribityllumazine, resulting in the formation of riboflavin and 5-amino-6-(D-ribitylamino)uracil.</text>
</comment>
<dbReference type="EMBL" id="UINC01020672">
    <property type="protein sequence ID" value="SVA86584.1"/>
    <property type="molecule type" value="Genomic_DNA"/>
</dbReference>
<dbReference type="InterPro" id="IPR023366">
    <property type="entry name" value="ATP_synth_asu-like_sf"/>
</dbReference>
<evidence type="ECO:0000313" key="10">
    <source>
        <dbReference type="EMBL" id="SVA86584.1"/>
    </source>
</evidence>
<keyword evidence="7" id="KW-0808">Transferase</keyword>
<dbReference type="SUPFAM" id="SSF63380">
    <property type="entry name" value="Riboflavin synthase domain-like"/>
    <property type="match status" value="2"/>
</dbReference>
<dbReference type="CDD" id="cd00402">
    <property type="entry name" value="Riboflavin_synthase_like"/>
    <property type="match status" value="1"/>
</dbReference>
<dbReference type="PROSITE" id="PS51177">
    <property type="entry name" value="LUMAZINE_BIND"/>
    <property type="match status" value="2"/>
</dbReference>
<dbReference type="NCBIfam" id="NF009566">
    <property type="entry name" value="PRK13020.1"/>
    <property type="match status" value="1"/>
</dbReference>
<feature type="domain" description="Lumazine-binding" evidence="9">
    <location>
        <begin position="1"/>
        <end position="97"/>
    </location>
</feature>
<dbReference type="FunFam" id="2.40.30.20:FF:000003">
    <property type="entry name" value="Riboflavin synthase, alpha subunit"/>
    <property type="match status" value="1"/>
</dbReference>
<evidence type="ECO:0000256" key="3">
    <source>
        <dbReference type="ARBA" id="ARBA00004887"/>
    </source>
</evidence>
<dbReference type="PANTHER" id="PTHR21098">
    <property type="entry name" value="RIBOFLAVIN SYNTHASE ALPHA CHAIN"/>
    <property type="match status" value="1"/>
</dbReference>
<name>A0A381ZBU1_9ZZZZ</name>
<evidence type="ECO:0000256" key="6">
    <source>
        <dbReference type="ARBA" id="ARBA00022619"/>
    </source>
</evidence>
<evidence type="ECO:0000259" key="9">
    <source>
        <dbReference type="PROSITE" id="PS51177"/>
    </source>
</evidence>
<reference evidence="10" key="1">
    <citation type="submission" date="2018-05" db="EMBL/GenBank/DDBJ databases">
        <authorList>
            <person name="Lanie J.A."/>
            <person name="Ng W.-L."/>
            <person name="Kazmierczak K.M."/>
            <person name="Andrzejewski T.M."/>
            <person name="Davidsen T.M."/>
            <person name="Wayne K.J."/>
            <person name="Tettelin H."/>
            <person name="Glass J.I."/>
            <person name="Rusch D."/>
            <person name="Podicherti R."/>
            <person name="Tsui H.-C.T."/>
            <person name="Winkler M.E."/>
        </authorList>
    </citation>
    <scope>NUCLEOTIDE SEQUENCE</scope>
</reference>
<comment type="catalytic activity">
    <reaction evidence="1">
        <text>2 6,7-dimethyl-8-(1-D-ribityl)lumazine + H(+) = 5-amino-6-(D-ribitylamino)uracil + riboflavin</text>
        <dbReference type="Rhea" id="RHEA:20772"/>
        <dbReference type="ChEBI" id="CHEBI:15378"/>
        <dbReference type="ChEBI" id="CHEBI:15934"/>
        <dbReference type="ChEBI" id="CHEBI:57986"/>
        <dbReference type="ChEBI" id="CHEBI:58201"/>
        <dbReference type="EC" id="2.5.1.9"/>
    </reaction>
</comment>
<proteinExistence type="predicted"/>
<evidence type="ECO:0000256" key="7">
    <source>
        <dbReference type="ARBA" id="ARBA00022679"/>
    </source>
</evidence>
<sequence>MFTGIVVGVGRVLRKDDTAGDQRIQIDTQGVALPDIRRGDSVAVNGVCLTVSDYDANAFEADVSKETLLVTTLGKLEVGAPVNLEPSLRLGDSLDGHIVSGHVDGVGHVVALKEMARSQAITIEAPQSLTPYFARKGSVTIDGVNLTINSAVKKNLEVNIIPHTREVTIIDSYEVGAVVNIEVDIIARYVERLFKASREVQEK</sequence>